<dbReference type="Gene3D" id="1.10.10.60">
    <property type="entry name" value="Homeodomain-like"/>
    <property type="match status" value="1"/>
</dbReference>
<dbReference type="Gene3D" id="3.30.565.10">
    <property type="entry name" value="Histidine kinase-like ATPase, C-terminal domain"/>
    <property type="match status" value="1"/>
</dbReference>
<dbReference type="CDD" id="cd17574">
    <property type="entry name" value="REC_OmpR"/>
    <property type="match status" value="1"/>
</dbReference>
<feature type="signal peptide" evidence="9">
    <location>
        <begin position="1"/>
        <end position="19"/>
    </location>
</feature>
<dbReference type="Proteomes" id="UP000770785">
    <property type="component" value="Unassembled WGS sequence"/>
</dbReference>
<dbReference type="Pfam" id="PF12833">
    <property type="entry name" value="HTH_18"/>
    <property type="match status" value="1"/>
</dbReference>
<keyword evidence="9" id="KW-0732">Signal</keyword>
<dbReference type="PROSITE" id="PS51257">
    <property type="entry name" value="PROKAR_LIPOPROTEIN"/>
    <property type="match status" value="1"/>
</dbReference>
<accession>A0ABX0XBX3</accession>
<reference evidence="13 14" key="1">
    <citation type="submission" date="2020-03" db="EMBL/GenBank/DDBJ databases">
        <title>Genomic Encyclopedia of Type Strains, Phase IV (KMG-IV): sequencing the most valuable type-strain genomes for metagenomic binning, comparative biology and taxonomic classification.</title>
        <authorList>
            <person name="Goeker M."/>
        </authorList>
    </citation>
    <scope>NUCLEOTIDE SEQUENCE [LARGE SCALE GENOMIC DNA]</scope>
    <source>
        <strain evidence="13 14">DSM 105096</strain>
    </source>
</reference>
<organism evidence="13 14">
    <name type="scientific">Neolewinella antarctica</name>
    <dbReference type="NCBI Taxonomy" id="442734"/>
    <lineage>
        <taxon>Bacteria</taxon>
        <taxon>Pseudomonadati</taxon>
        <taxon>Bacteroidota</taxon>
        <taxon>Saprospiria</taxon>
        <taxon>Saprospirales</taxon>
        <taxon>Lewinellaceae</taxon>
        <taxon>Neolewinella</taxon>
    </lineage>
</organism>
<dbReference type="Pfam" id="PF00072">
    <property type="entry name" value="Response_reg"/>
    <property type="match status" value="1"/>
</dbReference>
<evidence type="ECO:0000256" key="7">
    <source>
        <dbReference type="PROSITE-ProRule" id="PRU00169"/>
    </source>
</evidence>
<dbReference type="PANTHER" id="PTHR43547:SF2">
    <property type="entry name" value="HYBRID SIGNAL TRANSDUCTION HISTIDINE KINASE C"/>
    <property type="match status" value="1"/>
</dbReference>
<keyword evidence="3 7" id="KW-0597">Phosphoprotein</keyword>
<dbReference type="PRINTS" id="PR00344">
    <property type="entry name" value="BCTRLSENSOR"/>
</dbReference>
<evidence type="ECO:0000259" key="11">
    <source>
        <dbReference type="PROSITE" id="PS50109"/>
    </source>
</evidence>
<dbReference type="SUPFAM" id="SSF55874">
    <property type="entry name" value="ATPase domain of HSP90 chaperone/DNA topoisomerase II/histidine kinase"/>
    <property type="match status" value="1"/>
</dbReference>
<dbReference type="GO" id="GO:0016301">
    <property type="term" value="F:kinase activity"/>
    <property type="evidence" value="ECO:0007669"/>
    <property type="project" value="UniProtKB-KW"/>
</dbReference>
<dbReference type="SMART" id="SM00388">
    <property type="entry name" value="HisKA"/>
    <property type="match status" value="1"/>
</dbReference>
<dbReference type="RefSeq" id="WP_168037462.1">
    <property type="nucleotide sequence ID" value="NZ_JAATJH010000003.1"/>
</dbReference>
<dbReference type="InterPro" id="IPR001789">
    <property type="entry name" value="Sig_transdc_resp-reg_receiver"/>
</dbReference>
<feature type="chain" id="PRO_5047072092" description="histidine kinase" evidence="9">
    <location>
        <begin position="20"/>
        <end position="927"/>
    </location>
</feature>
<dbReference type="InterPro" id="IPR018060">
    <property type="entry name" value="HTH_AraC"/>
</dbReference>
<dbReference type="InterPro" id="IPR036890">
    <property type="entry name" value="HATPase_C_sf"/>
</dbReference>
<dbReference type="PROSITE" id="PS50110">
    <property type="entry name" value="RESPONSE_REGULATORY"/>
    <property type="match status" value="1"/>
</dbReference>
<evidence type="ECO:0000256" key="8">
    <source>
        <dbReference type="SAM" id="Phobius"/>
    </source>
</evidence>
<dbReference type="Pfam" id="PF00512">
    <property type="entry name" value="HisKA"/>
    <property type="match status" value="1"/>
</dbReference>
<dbReference type="InterPro" id="IPR005467">
    <property type="entry name" value="His_kinase_dom"/>
</dbReference>
<evidence type="ECO:0000313" key="14">
    <source>
        <dbReference type="Proteomes" id="UP000770785"/>
    </source>
</evidence>
<dbReference type="PANTHER" id="PTHR43547">
    <property type="entry name" value="TWO-COMPONENT HISTIDINE KINASE"/>
    <property type="match status" value="1"/>
</dbReference>
<comment type="catalytic activity">
    <reaction evidence="1">
        <text>ATP + protein L-histidine = ADP + protein N-phospho-L-histidine.</text>
        <dbReference type="EC" id="2.7.13.3"/>
    </reaction>
</comment>
<comment type="caution">
    <text evidence="13">The sequence shown here is derived from an EMBL/GenBank/DDBJ whole genome shotgun (WGS) entry which is preliminary data.</text>
</comment>
<keyword evidence="8" id="KW-0472">Membrane</keyword>
<dbReference type="InterPro" id="IPR018062">
    <property type="entry name" value="HTH_AraC-typ_CS"/>
</dbReference>
<dbReference type="InterPro" id="IPR036097">
    <property type="entry name" value="HisK_dim/P_sf"/>
</dbReference>
<keyword evidence="5" id="KW-0238">DNA-binding</keyword>
<dbReference type="InterPro" id="IPR009057">
    <property type="entry name" value="Homeodomain-like_sf"/>
</dbReference>
<gene>
    <name evidence="13" type="ORF">GGR27_002207</name>
</gene>
<dbReference type="InterPro" id="IPR011006">
    <property type="entry name" value="CheY-like_superfamily"/>
</dbReference>
<keyword evidence="13" id="KW-0418">Kinase</keyword>
<dbReference type="InterPro" id="IPR003594">
    <property type="entry name" value="HATPase_dom"/>
</dbReference>
<dbReference type="Pfam" id="PF02518">
    <property type="entry name" value="HATPase_c"/>
    <property type="match status" value="1"/>
</dbReference>
<evidence type="ECO:0000259" key="10">
    <source>
        <dbReference type="PROSITE" id="PS01124"/>
    </source>
</evidence>
<dbReference type="Gene3D" id="3.40.50.2300">
    <property type="match status" value="1"/>
</dbReference>
<dbReference type="PROSITE" id="PS01124">
    <property type="entry name" value="HTH_ARAC_FAMILY_2"/>
    <property type="match status" value="1"/>
</dbReference>
<dbReference type="SMART" id="SM00342">
    <property type="entry name" value="HTH_ARAC"/>
    <property type="match status" value="1"/>
</dbReference>
<dbReference type="EMBL" id="JAATJH010000003">
    <property type="protein sequence ID" value="NJC26697.1"/>
    <property type="molecule type" value="Genomic_DNA"/>
</dbReference>
<feature type="modified residue" description="4-aspartylphosphate" evidence="7">
    <location>
        <position position="721"/>
    </location>
</feature>
<keyword evidence="8" id="KW-0812">Transmembrane</keyword>
<evidence type="ECO:0000313" key="13">
    <source>
        <dbReference type="EMBL" id="NJC26697.1"/>
    </source>
</evidence>
<dbReference type="CDD" id="cd00082">
    <property type="entry name" value="HisKA"/>
    <property type="match status" value="1"/>
</dbReference>
<feature type="transmembrane region" description="Helical" evidence="8">
    <location>
        <begin position="192"/>
        <end position="213"/>
    </location>
</feature>
<evidence type="ECO:0000256" key="3">
    <source>
        <dbReference type="ARBA" id="ARBA00022553"/>
    </source>
</evidence>
<dbReference type="InterPro" id="IPR004358">
    <property type="entry name" value="Sig_transdc_His_kin-like_C"/>
</dbReference>
<feature type="domain" description="Response regulatory" evidence="12">
    <location>
        <begin position="673"/>
        <end position="788"/>
    </location>
</feature>
<keyword evidence="4" id="KW-0805">Transcription regulation</keyword>
<sequence length="927" mass="102913">MNYRVMRLLCLLISVLGCAAVTARATPEIVLLTSETLRHLHAQIFSKQVHFVDYGGQYSLAGIGDGSTIDWRKNDFTTELPDGNYYLWTKTVFKNTGTRARTDYLIFTCCSQDAAVAILRDGRVDALLHGEALRGLMGEPNAAPLHLRPGEQVTVIYRARVEKRLSLYQASSIYVRDANQLSKLAIIRYRNGYFAIGFLACLLVFSLIIYLLFREKEVGFLALLLLGFGGSFFYHGELTGIFPQYDALRKVGLNAVNLASTLTVTGMTGFLYYYLDLPKRFGRFSRWYLALTGVTIGVGVLFMLNALETDPLFYLANFVTAVWIVATLGLVGIVAWNGGRLERVLLGSTVLLAFASLFFIVSVVMDYESDSFRKLFGVSTLAFTSLLFYGVYDKVSMVSSEARQLKSQYAFRSRFFANITHEFRTPLTLILGPIRQLLDRSQSHEDKALLDIAHRNAQRQLQLVNQILDLSESTTTGLRLNPEVLDVVPLLRRLTYTYASLADQHGIDLRFVTELTELPLRADREKLETIMYNLLTNAFKFTFNGGEITVRLALQRDTALISVRDTGGGIAPDAAEKVFDRYYSDGRKGREGTVGNGIGLALTKELVLLHGGAIGVTSVPNVETVFTVSLPYVPGVLVCTTAPASAPSALLTTSIYSPNDEETGEASNTEKPLILIVEDNADMRSYIRMGLAGSYRTALAKDGREGVAQARKLMPDLVVSDVMMPEMDGFELCEDLKTSITTSHIPVILLTARSAGRDRIQGLDTGADDYLTKPFEVPELRARVRNLVQSRQLLRQRFASAVTLKPEEVAATSIDQEFLRAAIQAVEDHMEDVDFGIDRLAQELNVSRPNLNRKFRALLNQSSNQFLRGIRLQRAADLLNKTQDTVAAITDAVGFRSVSYFVKSFRDEFGTTPGKYRKAAGADVEAK</sequence>
<dbReference type="PROSITE" id="PS00041">
    <property type="entry name" value="HTH_ARAC_FAMILY_1"/>
    <property type="match status" value="1"/>
</dbReference>
<feature type="transmembrane region" description="Helical" evidence="8">
    <location>
        <begin position="344"/>
        <end position="365"/>
    </location>
</feature>
<dbReference type="SUPFAM" id="SSF46689">
    <property type="entry name" value="Homeodomain-like"/>
    <property type="match status" value="1"/>
</dbReference>
<feature type="transmembrane region" description="Helical" evidence="8">
    <location>
        <begin position="255"/>
        <end position="275"/>
    </location>
</feature>
<dbReference type="Pfam" id="PF07695">
    <property type="entry name" value="7TMR-DISM_7TM"/>
    <property type="match status" value="1"/>
</dbReference>
<evidence type="ECO:0000256" key="6">
    <source>
        <dbReference type="ARBA" id="ARBA00023163"/>
    </source>
</evidence>
<dbReference type="EC" id="2.7.13.3" evidence="2"/>
<proteinExistence type="predicted"/>
<keyword evidence="13" id="KW-0808">Transferase</keyword>
<feature type="domain" description="Histidine kinase" evidence="11">
    <location>
        <begin position="418"/>
        <end position="634"/>
    </location>
</feature>
<feature type="transmembrane region" description="Helical" evidence="8">
    <location>
        <begin position="218"/>
        <end position="235"/>
    </location>
</feature>
<dbReference type="Gene3D" id="1.10.287.130">
    <property type="match status" value="1"/>
</dbReference>
<dbReference type="InterPro" id="IPR011623">
    <property type="entry name" value="7TMR_DISM_rcpt_extracell_dom1"/>
</dbReference>
<evidence type="ECO:0000256" key="9">
    <source>
        <dbReference type="SAM" id="SignalP"/>
    </source>
</evidence>
<protein>
    <recommendedName>
        <fullName evidence="2">histidine kinase</fullName>
        <ecNumber evidence="2">2.7.13.3</ecNumber>
    </recommendedName>
</protein>
<dbReference type="SMART" id="SM00387">
    <property type="entry name" value="HATPase_c"/>
    <property type="match status" value="1"/>
</dbReference>
<keyword evidence="8" id="KW-1133">Transmembrane helix</keyword>
<keyword evidence="14" id="KW-1185">Reference proteome</keyword>
<dbReference type="PROSITE" id="PS50109">
    <property type="entry name" value="HIS_KIN"/>
    <property type="match status" value="1"/>
</dbReference>
<evidence type="ECO:0000256" key="4">
    <source>
        <dbReference type="ARBA" id="ARBA00023015"/>
    </source>
</evidence>
<feature type="transmembrane region" description="Helical" evidence="8">
    <location>
        <begin position="313"/>
        <end position="337"/>
    </location>
</feature>
<dbReference type="InterPro" id="IPR003661">
    <property type="entry name" value="HisK_dim/P_dom"/>
</dbReference>
<feature type="transmembrane region" description="Helical" evidence="8">
    <location>
        <begin position="287"/>
        <end position="307"/>
    </location>
</feature>
<evidence type="ECO:0000259" key="12">
    <source>
        <dbReference type="PROSITE" id="PS50110"/>
    </source>
</evidence>
<dbReference type="SUPFAM" id="SSF52172">
    <property type="entry name" value="CheY-like"/>
    <property type="match status" value="1"/>
</dbReference>
<evidence type="ECO:0000256" key="2">
    <source>
        <dbReference type="ARBA" id="ARBA00012438"/>
    </source>
</evidence>
<dbReference type="SUPFAM" id="SSF47384">
    <property type="entry name" value="Homodimeric domain of signal transducing histidine kinase"/>
    <property type="match status" value="1"/>
</dbReference>
<evidence type="ECO:0000256" key="1">
    <source>
        <dbReference type="ARBA" id="ARBA00000085"/>
    </source>
</evidence>
<feature type="domain" description="HTH araC/xylS-type" evidence="10">
    <location>
        <begin position="820"/>
        <end position="919"/>
    </location>
</feature>
<name>A0ABX0XBX3_9BACT</name>
<evidence type="ECO:0000256" key="5">
    <source>
        <dbReference type="ARBA" id="ARBA00023125"/>
    </source>
</evidence>
<dbReference type="SMART" id="SM00448">
    <property type="entry name" value="REC"/>
    <property type="match status" value="1"/>
</dbReference>
<keyword evidence="6" id="KW-0804">Transcription</keyword>